<accession>A0A0M3TBJ2</accession>
<dbReference type="EMBL" id="CP012390">
    <property type="protein sequence ID" value="ALE18724.1"/>
    <property type="molecule type" value="Genomic_DNA"/>
</dbReference>
<name>A0A0M3TBJ2_9ACTN</name>
<reference evidence="2 3" key="1">
    <citation type="journal article" date="2015" name="Genome Announc.">
        <title>Complete Genome Sequences for Two Strains of a Novel Fastidious, Partially Acid-Fast, Gram-Positive Corynebacterineae Bacterium, Derived from Human Clinical Samples.</title>
        <authorList>
            <person name="Nicholson A.C."/>
            <person name="Bell M."/>
            <person name="Humrighouse B.W."/>
            <person name="McQuiston J.R."/>
        </authorList>
    </citation>
    <scope>NUCLEOTIDE SEQUENCE [LARGE SCALE GENOMIC DNA]</scope>
    <source>
        <strain evidence="2 3">X1698</strain>
    </source>
</reference>
<dbReference type="OrthoDB" id="189743at2"/>
<sequence>MSTPTPTTQYDNLVSDYDHWFVDNAAIVASEFHALRQVLPDFDNALEIGVGTGFFAKELGIQNGIDPSTKMLERARERGIRVEQASAEDLPYGDNTFDAVFFITVDGYVDLPTALAEAKRVLTPDGTLVIGMLDWDTPVGTERRASHADSPYFAGISFHSFADMVAALQTAGFTVENTRQTVFSWADDLSNPHDQQEVREGLGDGYFAVLTARIA</sequence>
<dbReference type="STRING" id="1528099.AL705_02510"/>
<dbReference type="KEGG" id="cbq:AL705_02510"/>
<dbReference type="InterPro" id="IPR050508">
    <property type="entry name" value="Methyltransf_Superfamily"/>
</dbReference>
<dbReference type="RefSeq" id="WP_053961667.1">
    <property type="nucleotide sequence ID" value="NZ_CP012390.1"/>
</dbReference>
<dbReference type="PANTHER" id="PTHR42912">
    <property type="entry name" value="METHYLTRANSFERASE"/>
    <property type="match status" value="1"/>
</dbReference>
<dbReference type="GO" id="GO:0008757">
    <property type="term" value="F:S-adenosylmethionine-dependent methyltransferase activity"/>
    <property type="evidence" value="ECO:0007669"/>
    <property type="project" value="InterPro"/>
</dbReference>
<evidence type="ECO:0000313" key="2">
    <source>
        <dbReference type="EMBL" id="ALE18724.1"/>
    </source>
</evidence>
<dbReference type="SUPFAM" id="SSF53335">
    <property type="entry name" value="S-adenosyl-L-methionine-dependent methyltransferases"/>
    <property type="match status" value="1"/>
</dbReference>
<evidence type="ECO:0000259" key="1">
    <source>
        <dbReference type="Pfam" id="PF08241"/>
    </source>
</evidence>
<evidence type="ECO:0000313" key="3">
    <source>
        <dbReference type="Proteomes" id="UP000068137"/>
    </source>
</evidence>
<dbReference type="PANTHER" id="PTHR42912:SF80">
    <property type="entry name" value="METHYLTRANSFERASE DOMAIN-CONTAINING PROTEIN"/>
    <property type="match status" value="1"/>
</dbReference>
<dbReference type="AlphaFoldDB" id="A0A0M3TBJ2"/>
<dbReference type="CDD" id="cd02440">
    <property type="entry name" value="AdoMet_MTases"/>
    <property type="match status" value="1"/>
</dbReference>
<gene>
    <name evidence="2" type="ORF">AL705_02510</name>
</gene>
<dbReference type="InterPro" id="IPR029063">
    <property type="entry name" value="SAM-dependent_MTases_sf"/>
</dbReference>
<proteinExistence type="predicted"/>
<feature type="domain" description="Methyltransferase type 11" evidence="1">
    <location>
        <begin position="46"/>
        <end position="130"/>
    </location>
</feature>
<dbReference type="Gene3D" id="3.40.50.150">
    <property type="entry name" value="Vaccinia Virus protein VP39"/>
    <property type="match status" value="1"/>
</dbReference>
<dbReference type="Pfam" id="PF08241">
    <property type="entry name" value="Methyltransf_11"/>
    <property type="match status" value="1"/>
</dbReference>
<organism evidence="2 3">
    <name type="scientific">Lawsonella clevelandensis</name>
    <dbReference type="NCBI Taxonomy" id="1528099"/>
    <lineage>
        <taxon>Bacteria</taxon>
        <taxon>Bacillati</taxon>
        <taxon>Actinomycetota</taxon>
        <taxon>Actinomycetes</taxon>
        <taxon>Mycobacteriales</taxon>
        <taxon>Lawsonellaceae</taxon>
        <taxon>Lawsonella</taxon>
    </lineage>
</organism>
<dbReference type="InterPro" id="IPR013216">
    <property type="entry name" value="Methyltransf_11"/>
</dbReference>
<protein>
    <recommendedName>
        <fullName evidence="1">Methyltransferase type 11 domain-containing protein</fullName>
    </recommendedName>
</protein>
<dbReference type="Proteomes" id="UP000068137">
    <property type="component" value="Chromosome"/>
</dbReference>